<evidence type="ECO:0000313" key="3">
    <source>
        <dbReference type="Proteomes" id="UP000292781"/>
    </source>
</evidence>
<organism evidence="2 3">
    <name type="scientific">Siculibacillus lacustris</name>
    <dbReference type="NCBI Taxonomy" id="1549641"/>
    <lineage>
        <taxon>Bacteria</taxon>
        <taxon>Pseudomonadati</taxon>
        <taxon>Pseudomonadota</taxon>
        <taxon>Alphaproteobacteria</taxon>
        <taxon>Hyphomicrobiales</taxon>
        <taxon>Ancalomicrobiaceae</taxon>
        <taxon>Siculibacillus</taxon>
    </lineage>
</organism>
<protein>
    <submittedName>
        <fullName evidence="2">DUF3168 domain-containing protein</fullName>
    </submittedName>
</protein>
<dbReference type="OrthoDB" id="7630456at2"/>
<comment type="caution">
    <text evidence="2">The sequence shown here is derived from an EMBL/GenBank/DDBJ whole genome shotgun (WGS) entry which is preliminary data.</text>
</comment>
<proteinExistence type="predicted"/>
<sequence>MPLARRPDQCRPAAPRHPHLPHPGGARSRSTPPPTGDPRRGGDSVTTAAHALLTVILARLRADAGLAAPPLAGRVFDAPPRDAAFPHLVVDAITSRDRSGLDAPLDEHRLTLRILSRAGGRGEASGLAAAVERALLAPGLSLAGHRLVGLAREGLESRLLKDRTTAEVLLRFVALTEPLATDP</sequence>
<evidence type="ECO:0000313" key="2">
    <source>
        <dbReference type="EMBL" id="TBW40989.1"/>
    </source>
</evidence>
<reference evidence="2 3" key="1">
    <citation type="submission" date="2019-02" db="EMBL/GenBank/DDBJ databases">
        <title>Siculibacillus lacustris gen. nov., sp. nov., a new rosette-forming bacterium isolated from a freshwater crater lake (Lake St. Ana, Romania).</title>
        <authorList>
            <person name="Felfoldi T."/>
            <person name="Marton Z."/>
            <person name="Szabo A."/>
            <person name="Mentes A."/>
            <person name="Boka K."/>
            <person name="Marialigeti K."/>
            <person name="Mathe I."/>
            <person name="Koncz M."/>
            <person name="Schumann P."/>
            <person name="Toth E."/>
        </authorList>
    </citation>
    <scope>NUCLEOTIDE SEQUENCE [LARGE SCALE GENOMIC DNA]</scope>
    <source>
        <strain evidence="2 3">SA-279</strain>
    </source>
</reference>
<name>A0A4Q9VZ98_9HYPH</name>
<keyword evidence="3" id="KW-1185">Reference proteome</keyword>
<dbReference type="Proteomes" id="UP000292781">
    <property type="component" value="Unassembled WGS sequence"/>
</dbReference>
<dbReference type="Pfam" id="PF11367">
    <property type="entry name" value="Tail_completion_gp17"/>
    <property type="match status" value="1"/>
</dbReference>
<dbReference type="InterPro" id="IPR021508">
    <property type="entry name" value="Gp17-like"/>
</dbReference>
<dbReference type="AlphaFoldDB" id="A0A4Q9VZ98"/>
<evidence type="ECO:0000256" key="1">
    <source>
        <dbReference type="SAM" id="MobiDB-lite"/>
    </source>
</evidence>
<feature type="region of interest" description="Disordered" evidence="1">
    <location>
        <begin position="1"/>
        <end position="44"/>
    </location>
</feature>
<accession>A0A4Q9VZ98</accession>
<gene>
    <name evidence="2" type="ORF">EYW49_02195</name>
</gene>
<dbReference type="InterPro" id="IPR053745">
    <property type="entry name" value="Viral_Tail_Comp_sf"/>
</dbReference>
<dbReference type="EMBL" id="SJFN01000002">
    <property type="protein sequence ID" value="TBW40989.1"/>
    <property type="molecule type" value="Genomic_DNA"/>
</dbReference>
<dbReference type="Gene3D" id="3.30.2000.30">
    <property type="match status" value="1"/>
</dbReference>